<dbReference type="Proteomes" id="UP000294530">
    <property type="component" value="Unassembled WGS sequence"/>
</dbReference>
<name>A0A976FDD4_BRELC</name>
<dbReference type="GO" id="GO:0016603">
    <property type="term" value="F:glutaminyl-peptide cyclotransferase activity"/>
    <property type="evidence" value="ECO:0007669"/>
    <property type="project" value="InterPro"/>
</dbReference>
<dbReference type="KEGG" id="blac:94353437"/>
<dbReference type="RefSeq" id="XP_067814310.1">
    <property type="nucleotide sequence ID" value="XM_067967766.1"/>
</dbReference>
<organism evidence="1 2">
    <name type="scientific">Bremia lactucae</name>
    <name type="common">Lettuce downy mildew</name>
    <dbReference type="NCBI Taxonomy" id="4779"/>
    <lineage>
        <taxon>Eukaryota</taxon>
        <taxon>Sar</taxon>
        <taxon>Stramenopiles</taxon>
        <taxon>Oomycota</taxon>
        <taxon>Peronosporomycetes</taxon>
        <taxon>Peronosporales</taxon>
        <taxon>Peronosporaceae</taxon>
        <taxon>Bremia</taxon>
    </lineage>
</organism>
<reference evidence="1 2" key="1">
    <citation type="journal article" date="2021" name="Genome Biol.">
        <title>AFLAP: assembly-free linkage analysis pipeline using k-mers from genome sequencing data.</title>
        <authorList>
            <person name="Fletcher K."/>
            <person name="Zhang L."/>
            <person name="Gil J."/>
            <person name="Han R."/>
            <person name="Cavanaugh K."/>
            <person name="Michelmore R."/>
        </authorList>
    </citation>
    <scope>NUCLEOTIDE SEQUENCE [LARGE SCALE GENOMIC DNA]</scope>
    <source>
        <strain evidence="1 2">SF5</strain>
    </source>
</reference>
<dbReference type="AlphaFoldDB" id="A0A976FDD4"/>
<gene>
    <name evidence="1" type="ORF">CCR75_009727</name>
</gene>
<protein>
    <recommendedName>
        <fullName evidence="3">Glutamine cyclotransferase</fullName>
    </recommendedName>
</protein>
<proteinExistence type="predicted"/>
<comment type="caution">
    <text evidence="1">The sequence shown here is derived from an EMBL/GenBank/DDBJ whole genome shotgun (WGS) entry which is preliminary data.</text>
</comment>
<dbReference type="PANTHER" id="PTHR31270:SF1">
    <property type="entry name" value="GLUTAMINYL-PEPTIDE CYCLOTRANSFERASE"/>
    <property type="match status" value="1"/>
</dbReference>
<evidence type="ECO:0000313" key="2">
    <source>
        <dbReference type="Proteomes" id="UP000294530"/>
    </source>
</evidence>
<accession>A0A976FDD4</accession>
<evidence type="ECO:0008006" key="3">
    <source>
        <dbReference type="Google" id="ProtNLM"/>
    </source>
</evidence>
<dbReference type="Pfam" id="PF05096">
    <property type="entry name" value="Glu_cyclase_2"/>
    <property type="match status" value="1"/>
</dbReference>
<dbReference type="OrthoDB" id="409395at2759"/>
<dbReference type="InterPro" id="IPR007788">
    <property type="entry name" value="QCT"/>
</dbReference>
<keyword evidence="2" id="KW-1185">Reference proteome</keyword>
<dbReference type="GeneID" id="94353437"/>
<dbReference type="EMBL" id="SHOA02000220">
    <property type="protein sequence ID" value="TDH64811.1"/>
    <property type="molecule type" value="Genomic_DNA"/>
</dbReference>
<sequence length="205" mass="23358">MPFIQEFGFNSSHFGEGVTVLGDKVFALTYKAQQLIMLSRQDFQLIGMFPFMTSTREGWGLTTDGEFLIASDGSANILFFDPKDDFKLHHNITVRNDGHAVTDVNELEYVEGELLANVWHENCILRIDIVTGNVIEQIDLNWIPYMVSNIHSNTMKRSKYKQEAVMNGIAYNPATRHIFLTGKLWDSIFELELSILNSRDHGIVP</sequence>
<dbReference type="PANTHER" id="PTHR31270">
    <property type="entry name" value="GLUTAMINYL-PEPTIDE CYCLOTRANSFERASE"/>
    <property type="match status" value="1"/>
</dbReference>
<dbReference type="InterPro" id="IPR011044">
    <property type="entry name" value="Quino_amine_DH_bsu"/>
</dbReference>
<dbReference type="SUPFAM" id="SSF50969">
    <property type="entry name" value="YVTN repeat-like/Quinoprotein amine dehydrogenase"/>
    <property type="match status" value="1"/>
</dbReference>
<evidence type="ECO:0000313" key="1">
    <source>
        <dbReference type="EMBL" id="TDH64811.1"/>
    </source>
</evidence>